<dbReference type="OMA" id="AMYSQYR"/>
<dbReference type="KEGG" id="ehx:EMIHUDRAFT_448649"/>
<dbReference type="InterPro" id="IPR013154">
    <property type="entry name" value="ADH-like_N"/>
</dbReference>
<reference evidence="6" key="1">
    <citation type="journal article" date="2013" name="Nature">
        <title>Pan genome of the phytoplankton Emiliania underpins its global distribution.</title>
        <authorList>
            <person name="Read B.A."/>
            <person name="Kegel J."/>
            <person name="Klute M.J."/>
            <person name="Kuo A."/>
            <person name="Lefebvre S.C."/>
            <person name="Maumus F."/>
            <person name="Mayer C."/>
            <person name="Miller J."/>
            <person name="Monier A."/>
            <person name="Salamov A."/>
            <person name="Young J."/>
            <person name="Aguilar M."/>
            <person name="Claverie J.M."/>
            <person name="Frickenhaus S."/>
            <person name="Gonzalez K."/>
            <person name="Herman E.K."/>
            <person name="Lin Y.C."/>
            <person name="Napier J."/>
            <person name="Ogata H."/>
            <person name="Sarno A.F."/>
            <person name="Shmutz J."/>
            <person name="Schroeder D."/>
            <person name="de Vargas C."/>
            <person name="Verret F."/>
            <person name="von Dassow P."/>
            <person name="Valentin K."/>
            <person name="Van de Peer Y."/>
            <person name="Wheeler G."/>
            <person name="Dacks J.B."/>
            <person name="Delwiche C.F."/>
            <person name="Dyhrman S.T."/>
            <person name="Glockner G."/>
            <person name="John U."/>
            <person name="Richards T."/>
            <person name="Worden A.Z."/>
            <person name="Zhang X."/>
            <person name="Grigoriev I.V."/>
            <person name="Allen A.E."/>
            <person name="Bidle K."/>
            <person name="Borodovsky M."/>
            <person name="Bowler C."/>
            <person name="Brownlee C."/>
            <person name="Cock J.M."/>
            <person name="Elias M."/>
            <person name="Gladyshev V.N."/>
            <person name="Groth M."/>
            <person name="Guda C."/>
            <person name="Hadaegh A."/>
            <person name="Iglesias-Rodriguez M.D."/>
            <person name="Jenkins J."/>
            <person name="Jones B.M."/>
            <person name="Lawson T."/>
            <person name="Leese F."/>
            <person name="Lindquist E."/>
            <person name="Lobanov A."/>
            <person name="Lomsadze A."/>
            <person name="Malik S.B."/>
            <person name="Marsh M.E."/>
            <person name="Mackinder L."/>
            <person name="Mock T."/>
            <person name="Mueller-Roeber B."/>
            <person name="Pagarete A."/>
            <person name="Parker M."/>
            <person name="Probert I."/>
            <person name="Quesneville H."/>
            <person name="Raines C."/>
            <person name="Rensing S.A."/>
            <person name="Riano-Pachon D.M."/>
            <person name="Richier S."/>
            <person name="Rokitta S."/>
            <person name="Shiraiwa Y."/>
            <person name="Soanes D.M."/>
            <person name="van der Giezen M."/>
            <person name="Wahlund T.M."/>
            <person name="Williams B."/>
            <person name="Wilson W."/>
            <person name="Wolfe G."/>
            <person name="Wurch L.L."/>
        </authorList>
    </citation>
    <scope>NUCLEOTIDE SEQUENCE</scope>
</reference>
<dbReference type="HOGENOM" id="CLU_026673_17_2_1"/>
<dbReference type="Gene3D" id="3.90.180.10">
    <property type="entry name" value="Medium-chain alcohol dehydrogenases, catalytic domain"/>
    <property type="match status" value="1"/>
</dbReference>
<dbReference type="InterPro" id="IPR011032">
    <property type="entry name" value="GroES-like_sf"/>
</dbReference>
<keyword evidence="3" id="KW-0472">Membrane</keyword>
<evidence type="ECO:0000313" key="6">
    <source>
        <dbReference type="Proteomes" id="UP000013827"/>
    </source>
</evidence>
<dbReference type="GO" id="GO:0070402">
    <property type="term" value="F:NADPH binding"/>
    <property type="evidence" value="ECO:0007669"/>
    <property type="project" value="TreeGrafter"/>
</dbReference>
<keyword evidence="6" id="KW-1185">Reference proteome</keyword>
<dbReference type="Gene3D" id="3.40.50.720">
    <property type="entry name" value="NAD(P)-binding Rossmann-like Domain"/>
    <property type="match status" value="1"/>
</dbReference>
<name>A0A0D3I2C9_EMIH1</name>
<keyword evidence="3" id="KW-1133">Transmembrane helix</keyword>
<dbReference type="Pfam" id="PF00107">
    <property type="entry name" value="ADH_zinc_N"/>
    <property type="match status" value="1"/>
</dbReference>
<dbReference type="InterPro" id="IPR013149">
    <property type="entry name" value="ADH-like_C"/>
</dbReference>
<organism evidence="5 6">
    <name type="scientific">Emiliania huxleyi (strain CCMP1516)</name>
    <dbReference type="NCBI Taxonomy" id="280463"/>
    <lineage>
        <taxon>Eukaryota</taxon>
        <taxon>Haptista</taxon>
        <taxon>Haptophyta</taxon>
        <taxon>Prymnesiophyceae</taxon>
        <taxon>Isochrysidales</taxon>
        <taxon>Noelaerhabdaceae</taxon>
        <taxon>Emiliania</taxon>
    </lineage>
</organism>
<sequence length="364" mass="39141">MQFDAVWASLAFGALGCLLLLACRRRGGKDLPKAMRRLVVVEPNADLALARVVVEEEAPLPVLKRGQVLIKVCAASINPSDYGAWRARSAKGEYPLPTGQECSGVVVATGGGVSTLGLLGRRVAAFPGSGTYADYFFINPLTVVAMLLTARAKRAKAIIHTGASSALGQMLCKAAPGFGVEVVHVTHRQQHVEMLHRLGATARGPQRLLLGATHVLNSSSDSYGAQLDEKIRALRVKLAFDCVAGDSAGALVAKLPPRSTVYAYGRLSRLSSSYLSAIPVIDLIYRGKKVEGFMVTRAFAKLGPLGLLRMLLAMQTIKRELQTTFATEFADVRLEEVYERVVAIDPERPGAKSATNQKLRVVFD</sequence>
<accession>A0A0D3I2C9</accession>
<reference evidence="5" key="2">
    <citation type="submission" date="2024-10" db="UniProtKB">
        <authorList>
            <consortium name="EnsemblProtists"/>
        </authorList>
    </citation>
    <scope>IDENTIFICATION</scope>
</reference>
<dbReference type="Proteomes" id="UP000013827">
    <property type="component" value="Unassembled WGS sequence"/>
</dbReference>
<dbReference type="RefSeq" id="XP_005757843.1">
    <property type="nucleotide sequence ID" value="XM_005757786.1"/>
</dbReference>
<dbReference type="SMART" id="SM00829">
    <property type="entry name" value="PKS_ER"/>
    <property type="match status" value="1"/>
</dbReference>
<dbReference type="GO" id="GO:0016651">
    <property type="term" value="F:oxidoreductase activity, acting on NAD(P)H"/>
    <property type="evidence" value="ECO:0007669"/>
    <property type="project" value="TreeGrafter"/>
</dbReference>
<dbReference type="SUPFAM" id="SSF51735">
    <property type="entry name" value="NAD(P)-binding Rossmann-fold domains"/>
    <property type="match status" value="1"/>
</dbReference>
<dbReference type="EnsemblProtists" id="EOD05414">
    <property type="protein sequence ID" value="EOD05414"/>
    <property type="gene ID" value="EMIHUDRAFT_448649"/>
</dbReference>
<feature type="transmembrane region" description="Helical" evidence="3">
    <location>
        <begin position="6"/>
        <end position="23"/>
    </location>
</feature>
<keyword evidence="2" id="KW-0560">Oxidoreductase</keyword>
<dbReference type="SUPFAM" id="SSF50129">
    <property type="entry name" value="GroES-like"/>
    <property type="match status" value="1"/>
</dbReference>
<dbReference type="GeneID" id="17251459"/>
<dbReference type="AlphaFoldDB" id="A0A0D3I2C9"/>
<evidence type="ECO:0000256" key="2">
    <source>
        <dbReference type="ARBA" id="ARBA00023002"/>
    </source>
</evidence>
<dbReference type="eggNOG" id="KOG0025">
    <property type="taxonomic scope" value="Eukaryota"/>
</dbReference>
<dbReference type="PANTHER" id="PTHR48106:SF18">
    <property type="entry name" value="QUINONE OXIDOREDUCTASE PIG3"/>
    <property type="match status" value="1"/>
</dbReference>
<feature type="domain" description="Enoyl reductase (ER)" evidence="4">
    <location>
        <begin position="45"/>
        <end position="344"/>
    </location>
</feature>
<protein>
    <recommendedName>
        <fullName evidence="4">Enoyl reductase (ER) domain-containing protein</fullName>
    </recommendedName>
</protein>
<dbReference type="PANTHER" id="PTHR48106">
    <property type="entry name" value="QUINONE OXIDOREDUCTASE PIG3-RELATED"/>
    <property type="match status" value="1"/>
</dbReference>
<evidence type="ECO:0000313" key="5">
    <source>
        <dbReference type="EnsemblProtists" id="EOD05414"/>
    </source>
</evidence>
<dbReference type="STRING" id="2903.R1D9B1"/>
<dbReference type="InterPro" id="IPR036291">
    <property type="entry name" value="NAD(P)-bd_dom_sf"/>
</dbReference>
<dbReference type="PaxDb" id="2903-EOD05414"/>
<keyword evidence="3" id="KW-0812">Transmembrane</keyword>
<evidence type="ECO:0000259" key="4">
    <source>
        <dbReference type="SMART" id="SM00829"/>
    </source>
</evidence>
<keyword evidence="1" id="KW-0521">NADP</keyword>
<proteinExistence type="predicted"/>
<evidence type="ECO:0000256" key="1">
    <source>
        <dbReference type="ARBA" id="ARBA00022857"/>
    </source>
</evidence>
<dbReference type="InterPro" id="IPR020843">
    <property type="entry name" value="ER"/>
</dbReference>
<dbReference type="Pfam" id="PF08240">
    <property type="entry name" value="ADH_N"/>
    <property type="match status" value="1"/>
</dbReference>
<evidence type="ECO:0000256" key="3">
    <source>
        <dbReference type="SAM" id="Phobius"/>
    </source>
</evidence>